<evidence type="ECO:0000256" key="2">
    <source>
        <dbReference type="ARBA" id="ARBA00006727"/>
    </source>
</evidence>
<feature type="transmembrane region" description="Helical" evidence="4">
    <location>
        <begin position="406"/>
        <end position="428"/>
    </location>
</feature>
<feature type="transmembrane region" description="Helical" evidence="4">
    <location>
        <begin position="281"/>
        <end position="300"/>
    </location>
</feature>
<dbReference type="InterPro" id="IPR050327">
    <property type="entry name" value="Proton-linked_MCT"/>
</dbReference>
<dbReference type="InterPro" id="IPR036259">
    <property type="entry name" value="MFS_trans_sf"/>
</dbReference>
<evidence type="ECO:0000313" key="6">
    <source>
        <dbReference type="Proteomes" id="UP001444661"/>
    </source>
</evidence>
<feature type="transmembrane region" description="Helical" evidence="4">
    <location>
        <begin position="336"/>
        <end position="361"/>
    </location>
</feature>
<feature type="transmembrane region" description="Helical" evidence="4">
    <location>
        <begin position="307"/>
        <end position="330"/>
    </location>
</feature>
<keyword evidence="6" id="KW-1185">Reference proteome</keyword>
<evidence type="ECO:0008006" key="7">
    <source>
        <dbReference type="Google" id="ProtNLM"/>
    </source>
</evidence>
<feature type="transmembrane region" description="Helical" evidence="4">
    <location>
        <begin position="373"/>
        <end position="394"/>
    </location>
</feature>
<dbReference type="Proteomes" id="UP001444661">
    <property type="component" value="Unassembled WGS sequence"/>
</dbReference>
<reference evidence="5 6" key="1">
    <citation type="submission" date="2023-01" db="EMBL/GenBank/DDBJ databases">
        <title>Analysis of 21 Apiospora genomes using comparative genomics revels a genus with tremendous synthesis potential of carbohydrate active enzymes and secondary metabolites.</title>
        <authorList>
            <person name="Sorensen T."/>
        </authorList>
    </citation>
    <scope>NUCLEOTIDE SEQUENCE [LARGE SCALE GENOMIC DNA]</scope>
    <source>
        <strain evidence="5 6">CBS 33761</strain>
    </source>
</reference>
<keyword evidence="4" id="KW-1133">Transmembrane helix</keyword>
<evidence type="ECO:0000313" key="5">
    <source>
        <dbReference type="EMBL" id="KAK8024537.1"/>
    </source>
</evidence>
<evidence type="ECO:0000256" key="4">
    <source>
        <dbReference type="SAM" id="Phobius"/>
    </source>
</evidence>
<proteinExistence type="inferred from homology"/>
<dbReference type="PANTHER" id="PTHR11360:SF234">
    <property type="entry name" value="MFS-TYPE TRANSPORTER DBAD-RELATED"/>
    <property type="match status" value="1"/>
</dbReference>
<feature type="transmembrane region" description="Helical" evidence="4">
    <location>
        <begin position="52"/>
        <end position="72"/>
    </location>
</feature>
<feature type="transmembrane region" description="Helical" evidence="4">
    <location>
        <begin position="136"/>
        <end position="160"/>
    </location>
</feature>
<comment type="subcellular location">
    <subcellularLocation>
        <location evidence="1">Membrane</location>
        <topology evidence="1">Multi-pass membrane protein</topology>
    </subcellularLocation>
</comment>
<keyword evidence="4" id="KW-0472">Membrane</keyword>
<keyword evidence="4" id="KW-0812">Transmembrane</keyword>
<name>A0ABR1S2U8_9PEZI</name>
<accession>A0ABR1S2U8</accession>
<evidence type="ECO:0000256" key="1">
    <source>
        <dbReference type="ARBA" id="ARBA00004141"/>
    </source>
</evidence>
<feature type="transmembrane region" description="Helical" evidence="4">
    <location>
        <begin position="205"/>
        <end position="225"/>
    </location>
</feature>
<protein>
    <recommendedName>
        <fullName evidence="7">Major facilitator superfamily (MFS) profile domain-containing protein</fullName>
    </recommendedName>
</protein>
<dbReference type="Pfam" id="PF07690">
    <property type="entry name" value="MFS_1"/>
    <property type="match status" value="1"/>
</dbReference>
<dbReference type="EMBL" id="JAQQWK010000011">
    <property type="protein sequence ID" value="KAK8024537.1"/>
    <property type="molecule type" value="Genomic_DNA"/>
</dbReference>
<feature type="transmembrane region" description="Helical" evidence="4">
    <location>
        <begin position="172"/>
        <end position="193"/>
    </location>
</feature>
<organism evidence="5 6">
    <name type="scientific">Apiospora rasikravindrae</name>
    <dbReference type="NCBI Taxonomy" id="990691"/>
    <lineage>
        <taxon>Eukaryota</taxon>
        <taxon>Fungi</taxon>
        <taxon>Dikarya</taxon>
        <taxon>Ascomycota</taxon>
        <taxon>Pezizomycotina</taxon>
        <taxon>Sordariomycetes</taxon>
        <taxon>Xylariomycetidae</taxon>
        <taxon>Amphisphaeriales</taxon>
        <taxon>Apiosporaceae</taxon>
        <taxon>Apiospora</taxon>
    </lineage>
</organism>
<dbReference type="Gene3D" id="1.20.1250.20">
    <property type="entry name" value="MFS general substrate transporter like domains"/>
    <property type="match status" value="2"/>
</dbReference>
<dbReference type="InterPro" id="IPR011701">
    <property type="entry name" value="MFS"/>
</dbReference>
<gene>
    <name evidence="5" type="ORF">PG993_012603</name>
</gene>
<sequence length="437" mass="46497">MNSNGQDKTESRDGVVSPEASQYVAPGPLPAKFPPPPPDGGTRAWLQVLGSWCLVFNTWGLIVTFGVYQAYYERGTLFNSSSSNISWIGALQSLMVFAVGAFVGPVYDRGYLKHLLAAGTFGLVFGHMMLSLCTQYWQVLLAQGIVVGLGGGCLFVPALAVVQPYFGARLGLALGIVGTGSSIGNIVYAVIFIRCIDTVGFAWTTRIIGFAALATLSVPLAVSQMRMKPPVIRKVLDPSAFTDGRFMLCILGCFLGYAGTQVTFFYIAFYGQANNWFTGNLALYLIPIINAGSILGRVIPNALADKVGALNVVIPGSILIGLITLCNMAVTSQAGIICIAIFFGLMSGIFISTPPLLFMILTKDKTTLGSRMGIAYTFIGLSVLVGGPPAGALLQHSPSFLDWAAAWTYAGVLPFAACVAFCALRIWLGGWKLFSKT</sequence>
<feature type="region of interest" description="Disordered" evidence="3">
    <location>
        <begin position="1"/>
        <end position="36"/>
    </location>
</feature>
<comment type="similarity">
    <text evidence="2">Belongs to the major facilitator superfamily. Monocarboxylate porter (TC 2.A.1.13) family.</text>
</comment>
<dbReference type="PANTHER" id="PTHR11360">
    <property type="entry name" value="MONOCARBOXYLATE TRANSPORTER"/>
    <property type="match status" value="1"/>
</dbReference>
<feature type="transmembrane region" description="Helical" evidence="4">
    <location>
        <begin position="246"/>
        <end position="269"/>
    </location>
</feature>
<dbReference type="SUPFAM" id="SSF103473">
    <property type="entry name" value="MFS general substrate transporter"/>
    <property type="match status" value="1"/>
</dbReference>
<evidence type="ECO:0000256" key="3">
    <source>
        <dbReference type="SAM" id="MobiDB-lite"/>
    </source>
</evidence>
<feature type="transmembrane region" description="Helical" evidence="4">
    <location>
        <begin position="111"/>
        <end position="130"/>
    </location>
</feature>
<feature type="transmembrane region" description="Helical" evidence="4">
    <location>
        <begin position="84"/>
        <end position="104"/>
    </location>
</feature>
<feature type="compositionally biased region" description="Pro residues" evidence="3">
    <location>
        <begin position="27"/>
        <end position="36"/>
    </location>
</feature>
<comment type="caution">
    <text evidence="5">The sequence shown here is derived from an EMBL/GenBank/DDBJ whole genome shotgun (WGS) entry which is preliminary data.</text>
</comment>